<dbReference type="PANTHER" id="PTHR36978">
    <property type="entry name" value="P-LOOP CONTAINING NUCLEOTIDE TRIPHOSPHATE HYDROLASE"/>
    <property type="match status" value="1"/>
</dbReference>
<dbReference type="InterPro" id="IPR040632">
    <property type="entry name" value="Sulfotransfer_4"/>
</dbReference>
<dbReference type="Proteomes" id="UP001530315">
    <property type="component" value="Unassembled WGS sequence"/>
</dbReference>
<evidence type="ECO:0008006" key="4">
    <source>
        <dbReference type="Google" id="ProtNLM"/>
    </source>
</evidence>
<proteinExistence type="predicted"/>
<evidence type="ECO:0000313" key="3">
    <source>
        <dbReference type="Proteomes" id="UP001530315"/>
    </source>
</evidence>
<dbReference type="EMBL" id="JALLAZ020001222">
    <property type="protein sequence ID" value="KAL3778376.1"/>
    <property type="molecule type" value="Genomic_DNA"/>
</dbReference>
<dbReference type="Pfam" id="PF17784">
    <property type="entry name" value="Sulfotransfer_4"/>
    <property type="match status" value="1"/>
</dbReference>
<comment type="caution">
    <text evidence="2">The sequence shown here is derived from an EMBL/GenBank/DDBJ whole genome shotgun (WGS) entry which is preliminary data.</text>
</comment>
<sequence>MINAVKRRWQWFFSAIAATSILSSLRNSMSLARSSFYDNNDPESSPPSCFRAREDSVPRLMRGTSYLNPPVINLGMPKIGSTSLQHFFACAGYGASHWWCGRGTHCARCIQDSVKHGLPPFQKCKGSGPMYSQIDGSGMGGKMYFPQVELLDEIVRAYPNATFFLTFRSMDGWYRSISKWKPNKINKNMKSLKDRMAGANITGLPVGSDGLESFADFFCNHVRRVREVVPRDRLVEIDIEDQRRTGPLLSDIFDIDEECWIQTNANPKLLRNNATGENGDRLSETLRTNVISDTVRGKAKIRGKGGVMRKNPTYDASIEASLLQKKQKQQNKYAAVETAPQPPTSRTN</sequence>
<organism evidence="2 3">
    <name type="scientific">Stephanodiscus triporus</name>
    <dbReference type="NCBI Taxonomy" id="2934178"/>
    <lineage>
        <taxon>Eukaryota</taxon>
        <taxon>Sar</taxon>
        <taxon>Stramenopiles</taxon>
        <taxon>Ochrophyta</taxon>
        <taxon>Bacillariophyta</taxon>
        <taxon>Coscinodiscophyceae</taxon>
        <taxon>Thalassiosirophycidae</taxon>
        <taxon>Stephanodiscales</taxon>
        <taxon>Stephanodiscaceae</taxon>
        <taxon>Stephanodiscus</taxon>
    </lineage>
</organism>
<name>A0ABD3NSQ3_9STRA</name>
<dbReference type="InterPro" id="IPR027417">
    <property type="entry name" value="P-loop_NTPase"/>
</dbReference>
<dbReference type="Gene3D" id="3.40.50.300">
    <property type="entry name" value="P-loop containing nucleotide triphosphate hydrolases"/>
    <property type="match status" value="1"/>
</dbReference>
<feature type="region of interest" description="Disordered" evidence="1">
    <location>
        <begin position="326"/>
        <end position="348"/>
    </location>
</feature>
<evidence type="ECO:0000313" key="2">
    <source>
        <dbReference type="EMBL" id="KAL3778376.1"/>
    </source>
</evidence>
<accession>A0ABD3NSQ3</accession>
<dbReference type="AlphaFoldDB" id="A0ABD3NSQ3"/>
<dbReference type="PANTHER" id="PTHR36978:SF4">
    <property type="entry name" value="P-LOOP CONTAINING NUCLEOSIDE TRIPHOSPHATE HYDROLASE PROTEIN"/>
    <property type="match status" value="1"/>
</dbReference>
<evidence type="ECO:0000256" key="1">
    <source>
        <dbReference type="SAM" id="MobiDB-lite"/>
    </source>
</evidence>
<dbReference type="SUPFAM" id="SSF52540">
    <property type="entry name" value="P-loop containing nucleoside triphosphate hydrolases"/>
    <property type="match status" value="1"/>
</dbReference>
<gene>
    <name evidence="2" type="ORF">ACHAW5_000599</name>
</gene>
<reference evidence="2 3" key="1">
    <citation type="submission" date="2024-10" db="EMBL/GenBank/DDBJ databases">
        <title>Updated reference genomes for cyclostephanoid diatoms.</title>
        <authorList>
            <person name="Roberts W.R."/>
            <person name="Alverson A.J."/>
        </authorList>
    </citation>
    <scope>NUCLEOTIDE SEQUENCE [LARGE SCALE GENOMIC DNA]</scope>
    <source>
        <strain evidence="2 3">AJA276-08</strain>
    </source>
</reference>
<keyword evidence="3" id="KW-1185">Reference proteome</keyword>
<protein>
    <recommendedName>
        <fullName evidence="4">Sulfotransferase domain-containing protein</fullName>
    </recommendedName>
</protein>